<reference evidence="1 2" key="1">
    <citation type="journal article" date="2016" name="Nat. Commun.">
        <title>Thousands of microbial genomes shed light on interconnected biogeochemical processes in an aquifer system.</title>
        <authorList>
            <person name="Anantharaman K."/>
            <person name="Brown C.T."/>
            <person name="Hug L.A."/>
            <person name="Sharon I."/>
            <person name="Castelle C.J."/>
            <person name="Probst A.J."/>
            <person name="Thomas B.C."/>
            <person name="Singh A."/>
            <person name="Wilkins M.J."/>
            <person name="Karaoz U."/>
            <person name="Brodie E.L."/>
            <person name="Williams K.H."/>
            <person name="Hubbard S.S."/>
            <person name="Banfield J.F."/>
        </authorList>
    </citation>
    <scope>NUCLEOTIDE SEQUENCE [LARGE SCALE GENOMIC DNA]</scope>
</reference>
<gene>
    <name evidence="1" type="ORF">A2890_01470</name>
</gene>
<dbReference type="Proteomes" id="UP000176967">
    <property type="component" value="Unassembled WGS sequence"/>
</dbReference>
<name>A0A1F4VTL9_UNCKA</name>
<comment type="caution">
    <text evidence="1">The sequence shown here is derived from an EMBL/GenBank/DDBJ whole genome shotgun (WGS) entry which is preliminary data.</text>
</comment>
<accession>A0A1F4VTL9</accession>
<proteinExistence type="predicted"/>
<sequence>MSEVNGTQLPKRIDVVAFSGMMFPTDSRQYLADLVRDVVKKHRPIAAVGAGGNIDGKALEKELSGLLKAERKALRALKPKLTSAQIDEALEDFQAKFEATYARAFSEYLHKVGVNYHFVIAEKVSDRPIGARILKLVSNMRDDVRLVGERADGTFDPEVKLPIQLEGAGVIRVIVPRRAPWYYRIITSFMQRLINSFVSRTFSEKPSLILVGGAGVGAYLPFYEGVPALAVPTLHKIDEQTSTENMVGCLAFRMESTKNGLRIIPRTYDFRPIVARERELSIPKSLTKAEQAVWKALTPSPANRGVILFRVNSGKEKHTEEQVDEAVKRLMERGLVEHREYSNHYIISENLRQKMHISLASFLAGSKVVRHAASSCVHVGALKVLYFTRMLYFPRKVAHVDVIIDNGDLIQGLAHNYEYNGEVLPIAFGYDKQQIYAARITAKTLLLKIFEWRLPKYLKQGLPPEELIRKCLVTYVFNNGNHPAWVNWQKHALVLHFYERELKSVLTDGILRMLKSAEVSADYELVDRLVEKSVIRVGENQMIEIDGFSIGIKHPSKGRTLSKSHRIQDVVEYIWRSFDAFAESAVNKVGRFVVVYVANFHEAAAVHVVKFGKTVFGVMTGAYLKDTSFERDKDKFVDWGHALVTLCTTKDGLLAWNEVEYDNFIHPKDRELVFADEISTSQVLELCREINEITGDLPWRQ</sequence>
<evidence type="ECO:0000313" key="1">
    <source>
        <dbReference type="EMBL" id="OGC60133.1"/>
    </source>
</evidence>
<protein>
    <submittedName>
        <fullName evidence="1">Uncharacterized protein</fullName>
    </submittedName>
</protein>
<dbReference type="AlphaFoldDB" id="A0A1F4VTL9"/>
<organism evidence="1 2">
    <name type="scientific">candidate division WWE3 bacterium RIFCSPLOWO2_01_FULL_53_14</name>
    <dbReference type="NCBI Taxonomy" id="1802628"/>
    <lineage>
        <taxon>Bacteria</taxon>
        <taxon>Katanobacteria</taxon>
    </lineage>
</organism>
<dbReference type="EMBL" id="MEVL01000024">
    <property type="protein sequence ID" value="OGC60133.1"/>
    <property type="molecule type" value="Genomic_DNA"/>
</dbReference>
<dbReference type="STRING" id="1802628.A2890_01470"/>
<evidence type="ECO:0000313" key="2">
    <source>
        <dbReference type="Proteomes" id="UP000176967"/>
    </source>
</evidence>